<dbReference type="PROSITE" id="PS01081">
    <property type="entry name" value="HTH_TETR_1"/>
    <property type="match status" value="1"/>
</dbReference>
<dbReference type="PANTHER" id="PTHR30055">
    <property type="entry name" value="HTH-TYPE TRANSCRIPTIONAL REGULATOR RUTR"/>
    <property type="match status" value="1"/>
</dbReference>
<dbReference type="PANTHER" id="PTHR30055:SF234">
    <property type="entry name" value="HTH-TYPE TRANSCRIPTIONAL REGULATOR BETI"/>
    <property type="match status" value="1"/>
</dbReference>
<gene>
    <name evidence="4" type="ORF">SAMN05444695_101597</name>
</gene>
<name>A0A1G8B052_9NOCA</name>
<protein>
    <submittedName>
        <fullName evidence="4">DNA-binding transcriptional regulator, AcrR family</fullName>
    </submittedName>
</protein>
<dbReference type="InterPro" id="IPR009057">
    <property type="entry name" value="Homeodomain-like_sf"/>
</dbReference>
<dbReference type="InterPro" id="IPR050109">
    <property type="entry name" value="HTH-type_TetR-like_transc_reg"/>
</dbReference>
<dbReference type="InterPro" id="IPR001647">
    <property type="entry name" value="HTH_TetR"/>
</dbReference>
<dbReference type="InterPro" id="IPR041669">
    <property type="entry name" value="TetR_C_15"/>
</dbReference>
<keyword evidence="1" id="KW-0805">Transcription regulation</keyword>
<dbReference type="SUPFAM" id="SSF46689">
    <property type="entry name" value="Homeodomain-like"/>
    <property type="match status" value="1"/>
</dbReference>
<dbReference type="GO" id="GO:0003700">
    <property type="term" value="F:DNA-binding transcription factor activity"/>
    <property type="evidence" value="ECO:0007669"/>
    <property type="project" value="TreeGrafter"/>
</dbReference>
<evidence type="ECO:0000256" key="1">
    <source>
        <dbReference type="ARBA" id="ARBA00023015"/>
    </source>
</evidence>
<evidence type="ECO:0000313" key="5">
    <source>
        <dbReference type="Proteomes" id="UP000183263"/>
    </source>
</evidence>
<dbReference type="PRINTS" id="PR00455">
    <property type="entry name" value="HTHTETR"/>
</dbReference>
<dbReference type="GO" id="GO:0000976">
    <property type="term" value="F:transcription cis-regulatory region binding"/>
    <property type="evidence" value="ECO:0007669"/>
    <property type="project" value="TreeGrafter"/>
</dbReference>
<keyword evidence="2 4" id="KW-0238">DNA-binding</keyword>
<dbReference type="Proteomes" id="UP000183263">
    <property type="component" value="Unassembled WGS sequence"/>
</dbReference>
<sequence>MPDTDQTQTPRRQARGRRRSAEILDAAEQVFADRGFERTTTNAIAEAARISPGSLYQYFRNKEEIAAALAERYTNALTTAQEAAVGARGDDAEELDVFVTRAVDRMVAFNAEHPVFLALFMRADAPTALTTAIAPLQEALAARVHEVIATHAPGRDSADIALIALTALQIARGIMPVVARADDPLASPLTAELKRALRAYLSAAIGN</sequence>
<dbReference type="Pfam" id="PF00440">
    <property type="entry name" value="TetR_N"/>
    <property type="match status" value="1"/>
</dbReference>
<dbReference type="AlphaFoldDB" id="A0A1G8B052"/>
<proteinExistence type="predicted"/>
<dbReference type="Gene3D" id="1.10.357.10">
    <property type="entry name" value="Tetracycline Repressor, domain 2"/>
    <property type="match status" value="1"/>
</dbReference>
<evidence type="ECO:0000256" key="3">
    <source>
        <dbReference type="ARBA" id="ARBA00023163"/>
    </source>
</evidence>
<keyword evidence="5" id="KW-1185">Reference proteome</keyword>
<organism evidence="4 5">
    <name type="scientific">Rhodococcus triatomae</name>
    <dbReference type="NCBI Taxonomy" id="300028"/>
    <lineage>
        <taxon>Bacteria</taxon>
        <taxon>Bacillati</taxon>
        <taxon>Actinomycetota</taxon>
        <taxon>Actinomycetes</taxon>
        <taxon>Mycobacteriales</taxon>
        <taxon>Nocardiaceae</taxon>
        <taxon>Rhodococcus</taxon>
    </lineage>
</organism>
<evidence type="ECO:0000313" key="4">
    <source>
        <dbReference type="EMBL" id="SDH26568.1"/>
    </source>
</evidence>
<dbReference type="Pfam" id="PF17918">
    <property type="entry name" value="TetR_C_15"/>
    <property type="match status" value="1"/>
</dbReference>
<dbReference type="RefSeq" id="WP_072736118.1">
    <property type="nucleotide sequence ID" value="NZ_CP048813.1"/>
</dbReference>
<keyword evidence="3" id="KW-0804">Transcription</keyword>
<accession>A0A1G8B052</accession>
<reference evidence="4 5" key="1">
    <citation type="submission" date="2016-10" db="EMBL/GenBank/DDBJ databases">
        <authorList>
            <person name="de Groot N.N."/>
        </authorList>
    </citation>
    <scope>NUCLEOTIDE SEQUENCE [LARGE SCALE GENOMIC DNA]</scope>
    <source>
        <strain evidence="4 5">DSM 44892</strain>
    </source>
</reference>
<dbReference type="EMBL" id="FNDN01000001">
    <property type="protein sequence ID" value="SDH26568.1"/>
    <property type="molecule type" value="Genomic_DNA"/>
</dbReference>
<dbReference type="PROSITE" id="PS50977">
    <property type="entry name" value="HTH_TETR_2"/>
    <property type="match status" value="1"/>
</dbReference>
<evidence type="ECO:0000256" key="2">
    <source>
        <dbReference type="ARBA" id="ARBA00023125"/>
    </source>
</evidence>
<dbReference type="InterPro" id="IPR023772">
    <property type="entry name" value="DNA-bd_HTH_TetR-type_CS"/>
</dbReference>